<organism evidence="2 3">
    <name type="scientific">Parashewanella spongiae</name>
    <dbReference type="NCBI Taxonomy" id="342950"/>
    <lineage>
        <taxon>Bacteria</taxon>
        <taxon>Pseudomonadati</taxon>
        <taxon>Pseudomonadota</taxon>
        <taxon>Gammaproteobacteria</taxon>
        <taxon>Alteromonadales</taxon>
        <taxon>Shewanellaceae</taxon>
        <taxon>Parashewanella</taxon>
    </lineage>
</organism>
<protein>
    <submittedName>
        <fullName evidence="2">VOC family protein</fullName>
    </submittedName>
</protein>
<evidence type="ECO:0000313" key="3">
    <source>
        <dbReference type="Proteomes" id="UP000273022"/>
    </source>
</evidence>
<dbReference type="InterPro" id="IPR004360">
    <property type="entry name" value="Glyas_Fos-R_dOase_dom"/>
</dbReference>
<dbReference type="EMBL" id="QYYH01000034">
    <property type="protein sequence ID" value="RJY18009.1"/>
    <property type="molecule type" value="Genomic_DNA"/>
</dbReference>
<reference evidence="2 3" key="1">
    <citation type="submission" date="2018-09" db="EMBL/GenBank/DDBJ databases">
        <title>Phylogeny of the Shewanellaceae, and recommendation for two new genera, Pseudoshewanella and Parashewanella.</title>
        <authorList>
            <person name="Wang G."/>
        </authorList>
    </citation>
    <scope>NUCLEOTIDE SEQUENCE [LARGE SCALE GENOMIC DNA]</scope>
    <source>
        <strain evidence="2 3">KCTC 22492</strain>
    </source>
</reference>
<name>A0A3A6UKB8_9GAMM</name>
<dbReference type="Gene3D" id="3.10.180.10">
    <property type="entry name" value="2,3-Dihydroxybiphenyl 1,2-Dioxygenase, domain 1"/>
    <property type="match status" value="1"/>
</dbReference>
<dbReference type="InterPro" id="IPR037523">
    <property type="entry name" value="VOC_core"/>
</dbReference>
<dbReference type="PROSITE" id="PS51819">
    <property type="entry name" value="VOC"/>
    <property type="match status" value="1"/>
</dbReference>
<keyword evidence="3" id="KW-1185">Reference proteome</keyword>
<dbReference type="Proteomes" id="UP000273022">
    <property type="component" value="Unassembled WGS sequence"/>
</dbReference>
<accession>A0A3A6UKB8</accession>
<dbReference type="RefSeq" id="WP_121852971.1">
    <property type="nucleotide sequence ID" value="NZ_CP037952.1"/>
</dbReference>
<dbReference type="InterPro" id="IPR029068">
    <property type="entry name" value="Glyas_Bleomycin-R_OHBP_Dase"/>
</dbReference>
<dbReference type="Pfam" id="PF00903">
    <property type="entry name" value="Glyoxalase"/>
    <property type="match status" value="1"/>
</dbReference>
<sequence>MILEHINLVIKDIPRALEFYQAAFPHWQVRGGGKSEWYGKPRNWIHFGDDYNYISFSDHGKRENRDLKGDQVGLAHFAYRVDNISALITRLESAGFEIAINGAQDSTQKSVYFIDPDGFEVEFVQYLTDIPSERNKY</sequence>
<evidence type="ECO:0000259" key="1">
    <source>
        <dbReference type="PROSITE" id="PS51819"/>
    </source>
</evidence>
<gene>
    <name evidence="2" type="ORF">D5R81_07145</name>
</gene>
<comment type="caution">
    <text evidence="2">The sequence shown here is derived from an EMBL/GenBank/DDBJ whole genome shotgun (WGS) entry which is preliminary data.</text>
</comment>
<dbReference type="SUPFAM" id="SSF54593">
    <property type="entry name" value="Glyoxalase/Bleomycin resistance protein/Dihydroxybiphenyl dioxygenase"/>
    <property type="match status" value="1"/>
</dbReference>
<feature type="domain" description="VOC" evidence="1">
    <location>
        <begin position="2"/>
        <end position="126"/>
    </location>
</feature>
<dbReference type="OrthoDB" id="9179860at2"/>
<evidence type="ECO:0000313" key="2">
    <source>
        <dbReference type="EMBL" id="RJY18009.1"/>
    </source>
</evidence>
<proteinExistence type="predicted"/>
<dbReference type="AlphaFoldDB" id="A0A3A6UKB8"/>
<dbReference type="CDD" id="cd06587">
    <property type="entry name" value="VOC"/>
    <property type="match status" value="1"/>
</dbReference>